<feature type="domain" description="IstB-like ATP-binding" evidence="3">
    <location>
        <begin position="9"/>
        <end position="242"/>
    </location>
</feature>
<dbReference type="SUPFAM" id="SSF52540">
    <property type="entry name" value="P-loop containing nucleoside triphosphate hydrolases"/>
    <property type="match status" value="1"/>
</dbReference>
<proteinExistence type="predicted"/>
<gene>
    <name evidence="4" type="ORF">BE21_25765</name>
</gene>
<keyword evidence="1" id="KW-0547">Nucleotide-binding</keyword>
<dbReference type="Pfam" id="PF01695">
    <property type="entry name" value="IstB_IS21"/>
    <property type="match status" value="1"/>
</dbReference>
<accession>A0A150TTN7</accession>
<dbReference type="PANTHER" id="PTHR30050">
    <property type="entry name" value="CHROMOSOMAL REPLICATION INITIATOR PROTEIN DNAA"/>
    <property type="match status" value="1"/>
</dbReference>
<dbReference type="PIRSF" id="PIRSF003073">
    <property type="entry name" value="DNAC_TnpB_IstB"/>
    <property type="match status" value="1"/>
</dbReference>
<dbReference type="NCBIfam" id="NF038214">
    <property type="entry name" value="IS21_help_AAA"/>
    <property type="match status" value="1"/>
</dbReference>
<evidence type="ECO:0000313" key="4">
    <source>
        <dbReference type="EMBL" id="KYG08069.1"/>
    </source>
</evidence>
<reference evidence="4 5" key="1">
    <citation type="submission" date="2014-02" db="EMBL/GenBank/DDBJ databases">
        <title>The small core and large imbalanced accessory genome model reveals a collaborative survival strategy of Sorangium cellulosum strains in nature.</title>
        <authorList>
            <person name="Han K."/>
            <person name="Peng R."/>
            <person name="Blom J."/>
            <person name="Li Y.-Z."/>
        </authorList>
    </citation>
    <scope>NUCLEOTIDE SEQUENCE [LARGE SCALE GENOMIC DNA]</scope>
    <source>
        <strain evidence="4 5">So0007-03</strain>
    </source>
</reference>
<dbReference type="InterPro" id="IPR002611">
    <property type="entry name" value="IstB_ATP-bd"/>
</dbReference>
<name>A0A150TTN7_SORCE</name>
<keyword evidence="2" id="KW-0067">ATP-binding</keyword>
<sequence>MLTEPTLEKLKSLHLYVMANTWVAQRTDAAMAELDFDGRFALLVDAEHLARDNKRIGRLLREAKLRIPSACLEDIDYAPKRELDRAQIRQLSSGRWIVDHANVLITGMTGVGKSYLGCALAHQACRAGFRALYRRVPRLLEELALAHADGTYTRLLGRLAKIDVLVLDDWGLAPLKDQERRDLLEVFEDRHGLRSTVITSQIPVGKWHDHLGDPTIADAVLDRIVHNAHRITLKGPSRRKGKETTET</sequence>
<dbReference type="CDD" id="cd00009">
    <property type="entry name" value="AAA"/>
    <property type="match status" value="1"/>
</dbReference>
<dbReference type="EMBL" id="JEME01001109">
    <property type="protein sequence ID" value="KYG08069.1"/>
    <property type="molecule type" value="Genomic_DNA"/>
</dbReference>
<comment type="caution">
    <text evidence="4">The sequence shown here is derived from an EMBL/GenBank/DDBJ whole genome shotgun (WGS) entry which is preliminary data.</text>
</comment>
<evidence type="ECO:0000256" key="1">
    <source>
        <dbReference type="ARBA" id="ARBA00022741"/>
    </source>
</evidence>
<organism evidence="4 5">
    <name type="scientific">Sorangium cellulosum</name>
    <name type="common">Polyangium cellulosum</name>
    <dbReference type="NCBI Taxonomy" id="56"/>
    <lineage>
        <taxon>Bacteria</taxon>
        <taxon>Pseudomonadati</taxon>
        <taxon>Myxococcota</taxon>
        <taxon>Polyangia</taxon>
        <taxon>Polyangiales</taxon>
        <taxon>Polyangiaceae</taxon>
        <taxon>Sorangium</taxon>
    </lineage>
</organism>
<dbReference type="GO" id="GO:0006260">
    <property type="term" value="P:DNA replication"/>
    <property type="evidence" value="ECO:0007669"/>
    <property type="project" value="TreeGrafter"/>
</dbReference>
<evidence type="ECO:0000313" key="5">
    <source>
        <dbReference type="Proteomes" id="UP000075502"/>
    </source>
</evidence>
<evidence type="ECO:0000259" key="3">
    <source>
        <dbReference type="Pfam" id="PF01695"/>
    </source>
</evidence>
<dbReference type="InterPro" id="IPR047661">
    <property type="entry name" value="IstB"/>
</dbReference>
<dbReference type="AlphaFoldDB" id="A0A150TTN7"/>
<protein>
    <submittedName>
        <fullName evidence="4">AAA family ATPase</fullName>
    </submittedName>
</protein>
<dbReference type="InterPro" id="IPR028350">
    <property type="entry name" value="DNAC/IstB-like"/>
</dbReference>
<dbReference type="Gene3D" id="3.40.50.300">
    <property type="entry name" value="P-loop containing nucleotide triphosphate hydrolases"/>
    <property type="match status" value="1"/>
</dbReference>
<dbReference type="Proteomes" id="UP000075502">
    <property type="component" value="Unassembled WGS sequence"/>
</dbReference>
<evidence type="ECO:0000256" key="2">
    <source>
        <dbReference type="ARBA" id="ARBA00022840"/>
    </source>
</evidence>
<dbReference type="GO" id="GO:0005524">
    <property type="term" value="F:ATP binding"/>
    <property type="evidence" value="ECO:0007669"/>
    <property type="project" value="UniProtKB-KW"/>
</dbReference>
<dbReference type="PANTHER" id="PTHR30050:SF4">
    <property type="entry name" value="ATP-BINDING PROTEIN RV3427C IN INSERTION SEQUENCE-RELATED"/>
    <property type="match status" value="1"/>
</dbReference>
<dbReference type="InterPro" id="IPR027417">
    <property type="entry name" value="P-loop_NTPase"/>
</dbReference>